<reference evidence="3 4" key="1">
    <citation type="submission" date="2024-02" db="EMBL/GenBank/DDBJ databases">
        <title>Roseibium algae sp. nov., isolated from marine alga (Grateloupia sp.), showing potential in myo-inositol conversion.</title>
        <authorList>
            <person name="Wang Y."/>
        </authorList>
    </citation>
    <scope>NUCLEOTIDE SEQUENCE [LARGE SCALE GENOMIC DNA]</scope>
    <source>
        <strain evidence="3 4">H3510</strain>
    </source>
</reference>
<protein>
    <recommendedName>
        <fullName evidence="2">Ribbon-helix-helix protein RHH domain-containing protein</fullName>
    </recommendedName>
</protein>
<keyword evidence="4" id="KW-1185">Reference proteome</keyword>
<dbReference type="Pfam" id="PF19839">
    <property type="entry name" value="RHH_9"/>
    <property type="match status" value="1"/>
</dbReference>
<evidence type="ECO:0000259" key="2">
    <source>
        <dbReference type="Pfam" id="PF19839"/>
    </source>
</evidence>
<dbReference type="Proteomes" id="UP001385499">
    <property type="component" value="Unassembled WGS sequence"/>
</dbReference>
<accession>A0ABU8TFG8</accession>
<evidence type="ECO:0000313" key="4">
    <source>
        <dbReference type="Proteomes" id="UP001385499"/>
    </source>
</evidence>
<comment type="caution">
    <text evidence="3">The sequence shown here is derived from an EMBL/GenBank/DDBJ whole genome shotgun (WGS) entry which is preliminary data.</text>
</comment>
<evidence type="ECO:0000256" key="1">
    <source>
        <dbReference type="SAM" id="MobiDB-lite"/>
    </source>
</evidence>
<dbReference type="SUPFAM" id="SSF47598">
    <property type="entry name" value="Ribbon-helix-helix"/>
    <property type="match status" value="1"/>
</dbReference>
<proteinExistence type="predicted"/>
<feature type="region of interest" description="Disordered" evidence="1">
    <location>
        <begin position="45"/>
        <end position="73"/>
    </location>
</feature>
<dbReference type="InterPro" id="IPR045559">
    <property type="entry name" value="RHH_9"/>
</dbReference>
<dbReference type="InterPro" id="IPR010985">
    <property type="entry name" value="Ribbon_hlx_hlx"/>
</dbReference>
<feature type="domain" description="Ribbon-helix-helix protein RHH" evidence="2">
    <location>
        <begin position="16"/>
        <end position="52"/>
    </location>
</feature>
<sequence>MKEKDAGMRIRVERELRDEFLTTCREQDRPAAQVIREFMRDYIAARQSERDQQRKTTSSPVASSAPEEPDERN</sequence>
<organism evidence="3 4">
    <name type="scientific">Roseibium algae</name>
    <dbReference type="NCBI Taxonomy" id="3123038"/>
    <lineage>
        <taxon>Bacteria</taxon>
        <taxon>Pseudomonadati</taxon>
        <taxon>Pseudomonadota</taxon>
        <taxon>Alphaproteobacteria</taxon>
        <taxon>Hyphomicrobiales</taxon>
        <taxon>Stappiaceae</taxon>
        <taxon>Roseibium</taxon>
    </lineage>
</organism>
<gene>
    <name evidence="3" type="ORF">V6575_02045</name>
</gene>
<dbReference type="RefSeq" id="WP_340272344.1">
    <property type="nucleotide sequence ID" value="NZ_JBAKIA010000001.1"/>
</dbReference>
<dbReference type="EMBL" id="JBAKIA010000001">
    <property type="protein sequence ID" value="MEJ8472856.1"/>
    <property type="molecule type" value="Genomic_DNA"/>
</dbReference>
<evidence type="ECO:0000313" key="3">
    <source>
        <dbReference type="EMBL" id="MEJ8472856.1"/>
    </source>
</evidence>
<name>A0ABU8TFG8_9HYPH</name>